<proteinExistence type="predicted"/>
<dbReference type="AlphaFoldDB" id="A0A0C3S0M5"/>
<dbReference type="Proteomes" id="UP000053257">
    <property type="component" value="Unassembled WGS sequence"/>
</dbReference>
<organism evidence="2 3">
    <name type="scientific">Phlebiopsis gigantea (strain 11061_1 CR5-6)</name>
    <name type="common">White-rot fungus</name>
    <name type="synonym">Peniophora gigantea</name>
    <dbReference type="NCBI Taxonomy" id="745531"/>
    <lineage>
        <taxon>Eukaryota</taxon>
        <taxon>Fungi</taxon>
        <taxon>Dikarya</taxon>
        <taxon>Basidiomycota</taxon>
        <taxon>Agaricomycotina</taxon>
        <taxon>Agaricomycetes</taxon>
        <taxon>Polyporales</taxon>
        <taxon>Phanerochaetaceae</taxon>
        <taxon>Phlebiopsis</taxon>
    </lineage>
</organism>
<accession>A0A0C3S0M5</accession>
<reference evidence="2 3" key="1">
    <citation type="journal article" date="2014" name="PLoS Genet.">
        <title>Analysis of the Phlebiopsis gigantea genome, transcriptome and secretome provides insight into its pioneer colonization strategies of wood.</title>
        <authorList>
            <person name="Hori C."/>
            <person name="Ishida T."/>
            <person name="Igarashi K."/>
            <person name="Samejima M."/>
            <person name="Suzuki H."/>
            <person name="Master E."/>
            <person name="Ferreira P."/>
            <person name="Ruiz-Duenas F.J."/>
            <person name="Held B."/>
            <person name="Canessa P."/>
            <person name="Larrondo L.F."/>
            <person name="Schmoll M."/>
            <person name="Druzhinina I.S."/>
            <person name="Kubicek C.P."/>
            <person name="Gaskell J.A."/>
            <person name="Kersten P."/>
            <person name="St John F."/>
            <person name="Glasner J."/>
            <person name="Sabat G."/>
            <person name="Splinter BonDurant S."/>
            <person name="Syed K."/>
            <person name="Yadav J."/>
            <person name="Mgbeahuruike A.C."/>
            <person name="Kovalchuk A."/>
            <person name="Asiegbu F.O."/>
            <person name="Lackner G."/>
            <person name="Hoffmeister D."/>
            <person name="Rencoret J."/>
            <person name="Gutierrez A."/>
            <person name="Sun H."/>
            <person name="Lindquist E."/>
            <person name="Barry K."/>
            <person name="Riley R."/>
            <person name="Grigoriev I.V."/>
            <person name="Henrissat B."/>
            <person name="Kues U."/>
            <person name="Berka R.M."/>
            <person name="Martinez A.T."/>
            <person name="Covert S.F."/>
            <person name="Blanchette R.A."/>
            <person name="Cullen D."/>
        </authorList>
    </citation>
    <scope>NUCLEOTIDE SEQUENCE [LARGE SCALE GENOMIC DNA]</scope>
    <source>
        <strain evidence="2 3">11061_1 CR5-6</strain>
    </source>
</reference>
<dbReference type="EMBL" id="KN840666">
    <property type="protein sequence ID" value="KIP02567.1"/>
    <property type="molecule type" value="Genomic_DNA"/>
</dbReference>
<dbReference type="HOGENOM" id="CLU_1982376_0_0_1"/>
<feature type="region of interest" description="Disordered" evidence="1">
    <location>
        <begin position="49"/>
        <end position="68"/>
    </location>
</feature>
<name>A0A0C3S0M5_PHLG1</name>
<feature type="compositionally biased region" description="Basic and acidic residues" evidence="1">
    <location>
        <begin position="58"/>
        <end position="67"/>
    </location>
</feature>
<evidence type="ECO:0000256" key="1">
    <source>
        <dbReference type="SAM" id="MobiDB-lite"/>
    </source>
</evidence>
<keyword evidence="3" id="KW-1185">Reference proteome</keyword>
<sequence length="126" mass="14335">MMKPGLLVRAALWSGGTRRSARTSLAASSLNKCSSLFYQAQRHITQLVPHQTRRRTRPRSEEQRGKWPDIAVNPVEGKMLYLAAKSDVNANRILEMGTLCHFHGMRTVGRRAPHHPRSEPRARRVN</sequence>
<evidence type="ECO:0000313" key="2">
    <source>
        <dbReference type="EMBL" id="KIP02567.1"/>
    </source>
</evidence>
<evidence type="ECO:0000313" key="3">
    <source>
        <dbReference type="Proteomes" id="UP000053257"/>
    </source>
</evidence>
<protein>
    <submittedName>
        <fullName evidence="2">Uncharacterized protein</fullName>
    </submittedName>
</protein>
<gene>
    <name evidence="2" type="ORF">PHLGIDRAFT_287311</name>
</gene>